<dbReference type="PANTHER" id="PTHR10091:SF0">
    <property type="entry name" value="GALACTOSE MUTAROTASE"/>
    <property type="match status" value="1"/>
</dbReference>
<dbReference type="InterPro" id="IPR015443">
    <property type="entry name" value="Aldose_1-epimerase"/>
</dbReference>
<dbReference type="GO" id="GO:0033499">
    <property type="term" value="P:galactose catabolic process via UDP-galactose, Leloir pathway"/>
    <property type="evidence" value="ECO:0007669"/>
    <property type="project" value="TreeGrafter"/>
</dbReference>
<comment type="subunit">
    <text evidence="4">Monomer.</text>
</comment>
<dbReference type="InterPro" id="IPR014718">
    <property type="entry name" value="GH-type_carb-bd"/>
</dbReference>
<feature type="binding site" evidence="10">
    <location>
        <position position="250"/>
    </location>
    <ligand>
        <name>beta-D-galactose</name>
        <dbReference type="ChEBI" id="CHEBI:27667"/>
    </ligand>
</feature>
<evidence type="ECO:0000256" key="8">
    <source>
        <dbReference type="PIRNR" id="PIRNR005096"/>
    </source>
</evidence>
<evidence type="ECO:0000313" key="13">
    <source>
        <dbReference type="Proteomes" id="UP001155182"/>
    </source>
</evidence>
<dbReference type="Pfam" id="PF01263">
    <property type="entry name" value="Aldose_epim"/>
    <property type="match status" value="1"/>
</dbReference>
<dbReference type="InterPro" id="IPR047215">
    <property type="entry name" value="Galactose_mutarotase-like"/>
</dbReference>
<comment type="caution">
    <text evidence="12">The sequence shown here is derived from an EMBL/GenBank/DDBJ whole genome shotgun (WGS) entry which is preliminary data.</text>
</comment>
<evidence type="ECO:0000256" key="9">
    <source>
        <dbReference type="PIRSR" id="PIRSR005096-1"/>
    </source>
</evidence>
<keyword evidence="6 8" id="KW-0413">Isomerase</keyword>
<dbReference type="Proteomes" id="UP001155182">
    <property type="component" value="Unassembled WGS sequence"/>
</dbReference>
<comment type="cofactor">
    <cofactor evidence="1">
        <name>Ca(2+)</name>
        <dbReference type="ChEBI" id="CHEBI:29108"/>
    </cofactor>
</comment>
<accession>A0A9X2JCP4</accession>
<reference evidence="12" key="1">
    <citation type="submission" date="2022-06" db="EMBL/GenBank/DDBJ databases">
        <title>Solitalea sp. MAHUQ-68 isolated from rhizospheric soil.</title>
        <authorList>
            <person name="Huq M.A."/>
        </authorList>
    </citation>
    <scope>NUCLEOTIDE SEQUENCE</scope>
    <source>
        <strain evidence="12">MAHUQ-68</strain>
    </source>
</reference>
<evidence type="ECO:0000256" key="2">
    <source>
        <dbReference type="ARBA" id="ARBA00005028"/>
    </source>
</evidence>
<gene>
    <name evidence="12" type="ORF">NF867_10465</name>
</gene>
<comment type="pathway">
    <text evidence="2 8">Carbohydrate metabolism; hexose metabolism.</text>
</comment>
<sequence length="350" mass="39152">MQIIREDCGVTVKGQQLECITLKNDHETTLKITNYGGIIMSLIFFDNDQQPIDIVLGFEKVSDYFAKEYLENDYPYFGAVIGRYANRIKNGRFTLEGVDYQLAQTLGNDCLHGGVEGFDKKVWEVLSVTEQPIPSVTLRYVSPDGEENFPGNLTVLQTFSLTNENEVIIEFESTTDKTTVVNLTHHEYFNLNGGSGTIGDYLLSLNSSAYLEQDDSMVTNGNLVNVEGTAHDFRVAKTINHNWDEQLGYDQTFVIDKEAGELGLAAKAQSNKTGIELEILTTEPIVHLYTAAFVPQTRGKQGQMYGPFSAFCLETQVHPNALNIPSFPNTVLKPGEKQYSKTIYKLRIVE</sequence>
<evidence type="ECO:0000256" key="5">
    <source>
        <dbReference type="ARBA" id="ARBA00022837"/>
    </source>
</evidence>
<dbReference type="InterPro" id="IPR011013">
    <property type="entry name" value="Gal_mutarotase_sf_dom"/>
</dbReference>
<protein>
    <recommendedName>
        <fullName evidence="8">Aldose 1-epimerase</fullName>
        <ecNumber evidence="8">5.1.3.3</ecNumber>
    </recommendedName>
</protein>
<evidence type="ECO:0000313" key="12">
    <source>
        <dbReference type="EMBL" id="MCO4293288.1"/>
    </source>
</evidence>
<dbReference type="GO" id="GO:0030246">
    <property type="term" value="F:carbohydrate binding"/>
    <property type="evidence" value="ECO:0007669"/>
    <property type="project" value="InterPro"/>
</dbReference>
<dbReference type="NCBIfam" id="NF008277">
    <property type="entry name" value="PRK11055.1"/>
    <property type="match status" value="1"/>
</dbReference>
<dbReference type="GO" id="GO:0004034">
    <property type="term" value="F:aldose 1-epimerase activity"/>
    <property type="evidence" value="ECO:0007669"/>
    <property type="project" value="UniProtKB-EC"/>
</dbReference>
<comment type="similarity">
    <text evidence="3 8">Belongs to the aldose epimerase family.</text>
</comment>
<feature type="binding site" evidence="11">
    <location>
        <begin position="186"/>
        <end position="188"/>
    </location>
    <ligand>
        <name>beta-D-galactose</name>
        <dbReference type="ChEBI" id="CHEBI:27667"/>
    </ligand>
</feature>
<evidence type="ECO:0000256" key="3">
    <source>
        <dbReference type="ARBA" id="ARBA00006206"/>
    </source>
</evidence>
<evidence type="ECO:0000256" key="4">
    <source>
        <dbReference type="ARBA" id="ARBA00011245"/>
    </source>
</evidence>
<feature type="active site" description="Proton donor" evidence="9">
    <location>
        <position position="186"/>
    </location>
</feature>
<feature type="binding site" evidence="11">
    <location>
        <begin position="86"/>
        <end position="87"/>
    </location>
    <ligand>
        <name>beta-D-galactose</name>
        <dbReference type="ChEBI" id="CHEBI:27667"/>
    </ligand>
</feature>
<proteinExistence type="inferred from homology"/>
<evidence type="ECO:0000256" key="1">
    <source>
        <dbReference type="ARBA" id="ARBA00001913"/>
    </source>
</evidence>
<evidence type="ECO:0000256" key="7">
    <source>
        <dbReference type="ARBA" id="ARBA00023277"/>
    </source>
</evidence>
<dbReference type="CDD" id="cd09019">
    <property type="entry name" value="galactose_mutarotase_like"/>
    <property type="match status" value="1"/>
</dbReference>
<feature type="active site" description="Proton acceptor" evidence="9">
    <location>
        <position position="314"/>
    </location>
</feature>
<name>A0A9X2JCP4_9SPHI</name>
<keyword evidence="7 8" id="KW-0119">Carbohydrate metabolism</keyword>
<dbReference type="EC" id="5.1.3.3" evidence="8"/>
<evidence type="ECO:0000256" key="6">
    <source>
        <dbReference type="ARBA" id="ARBA00023235"/>
    </source>
</evidence>
<dbReference type="InterPro" id="IPR008183">
    <property type="entry name" value="Aldose_1/G6P_1-epimerase"/>
</dbReference>
<dbReference type="AlphaFoldDB" id="A0A9X2JCP4"/>
<dbReference type="GO" id="GO:0006006">
    <property type="term" value="P:glucose metabolic process"/>
    <property type="evidence" value="ECO:0007669"/>
    <property type="project" value="TreeGrafter"/>
</dbReference>
<evidence type="ECO:0000256" key="10">
    <source>
        <dbReference type="PIRSR" id="PIRSR005096-2"/>
    </source>
</evidence>
<dbReference type="Gene3D" id="2.70.98.10">
    <property type="match status" value="1"/>
</dbReference>
<dbReference type="RefSeq" id="WP_252587812.1">
    <property type="nucleotide sequence ID" value="NZ_JAMWYS010000035.1"/>
</dbReference>
<evidence type="ECO:0000256" key="11">
    <source>
        <dbReference type="PIRSR" id="PIRSR005096-3"/>
    </source>
</evidence>
<comment type="catalytic activity">
    <reaction evidence="8">
        <text>alpha-D-glucose = beta-D-glucose</text>
        <dbReference type="Rhea" id="RHEA:10264"/>
        <dbReference type="ChEBI" id="CHEBI:15903"/>
        <dbReference type="ChEBI" id="CHEBI:17925"/>
        <dbReference type="EC" id="5.1.3.3"/>
    </reaction>
</comment>
<dbReference type="PANTHER" id="PTHR10091">
    <property type="entry name" value="ALDOSE-1-EPIMERASE"/>
    <property type="match status" value="1"/>
</dbReference>
<dbReference type="PIRSF" id="PIRSF005096">
    <property type="entry name" value="GALM"/>
    <property type="match status" value="1"/>
</dbReference>
<dbReference type="SUPFAM" id="SSF74650">
    <property type="entry name" value="Galactose mutarotase-like"/>
    <property type="match status" value="1"/>
</dbReference>
<dbReference type="EMBL" id="JAMWYS010000035">
    <property type="protein sequence ID" value="MCO4293288.1"/>
    <property type="molecule type" value="Genomic_DNA"/>
</dbReference>
<keyword evidence="5" id="KW-0106">Calcium</keyword>
<keyword evidence="13" id="KW-1185">Reference proteome</keyword>
<organism evidence="12 13">
    <name type="scientific">Solitalea agri</name>
    <dbReference type="NCBI Taxonomy" id="2953739"/>
    <lineage>
        <taxon>Bacteria</taxon>
        <taxon>Pseudomonadati</taxon>
        <taxon>Bacteroidota</taxon>
        <taxon>Sphingobacteriia</taxon>
        <taxon>Sphingobacteriales</taxon>
        <taxon>Sphingobacteriaceae</taxon>
        <taxon>Solitalea</taxon>
    </lineage>
</organism>